<reference evidence="9" key="2">
    <citation type="submission" date="2016-10" db="EMBL/GenBank/DDBJ databases">
        <authorList>
            <person name="Varghese N."/>
            <person name="Submissions S."/>
        </authorList>
    </citation>
    <scope>NUCLEOTIDE SEQUENCE [LARGE SCALE GENOMIC DNA]</scope>
    <source>
        <strain evidence="9">CGMCC 1.8911</strain>
    </source>
</reference>
<dbReference type="OrthoDB" id="9804006at2"/>
<evidence type="ECO:0000256" key="2">
    <source>
        <dbReference type="ARBA" id="ARBA00005912"/>
    </source>
</evidence>
<proteinExistence type="inferred from homology"/>
<evidence type="ECO:0000256" key="5">
    <source>
        <dbReference type="HAMAP-Rule" id="MF_00040"/>
    </source>
</evidence>
<gene>
    <name evidence="5" type="primary">frr</name>
    <name evidence="7" type="ORF">J2Z27_000507</name>
    <name evidence="8" type="ORF">SAMN05216187_102189</name>
</gene>
<dbReference type="InterPro" id="IPR002661">
    <property type="entry name" value="Ribosome_recyc_fac"/>
</dbReference>
<dbReference type="NCBIfam" id="TIGR00496">
    <property type="entry name" value="frr"/>
    <property type="match status" value="1"/>
</dbReference>
<protein>
    <recommendedName>
        <fullName evidence="5">Ribosome-recycling factor</fullName>
        <shortName evidence="5">RRF</shortName>
    </recommendedName>
    <alternativeName>
        <fullName evidence="5">Ribosome-releasing factor</fullName>
    </alternativeName>
</protein>
<dbReference type="FunFam" id="1.10.132.20:FF:000001">
    <property type="entry name" value="Ribosome-recycling factor"/>
    <property type="match status" value="1"/>
</dbReference>
<dbReference type="STRING" id="586411.SAMN05216187_102189"/>
<accession>A0A1G8WBV4</accession>
<comment type="function">
    <text evidence="5">Responsible for the release of ribosomes from messenger RNA at the termination of protein biosynthesis. May increase the efficiency of translation by recycling ribosomes from one round of translation to another.</text>
</comment>
<reference evidence="7 10" key="3">
    <citation type="submission" date="2021-03" db="EMBL/GenBank/DDBJ databases">
        <title>Genomic Encyclopedia of Type Strains, Phase IV (KMG-IV): sequencing the most valuable type-strain genomes for metagenomic binning, comparative biology and taxonomic classification.</title>
        <authorList>
            <person name="Goeker M."/>
        </authorList>
    </citation>
    <scope>NUCLEOTIDE SEQUENCE [LARGE SCALE GENOMIC DNA]</scope>
    <source>
        <strain evidence="7 10">DSM 22420</strain>
    </source>
</reference>
<comment type="subcellular location">
    <subcellularLocation>
        <location evidence="1 5">Cytoplasm</location>
    </subcellularLocation>
</comment>
<keyword evidence="10" id="KW-1185">Reference proteome</keyword>
<evidence type="ECO:0000313" key="7">
    <source>
        <dbReference type="EMBL" id="MBP1951481.1"/>
    </source>
</evidence>
<dbReference type="FunFam" id="3.30.1360.40:FF:000001">
    <property type="entry name" value="Ribosome-recycling factor"/>
    <property type="match status" value="1"/>
</dbReference>
<evidence type="ECO:0000259" key="6">
    <source>
        <dbReference type="Pfam" id="PF01765"/>
    </source>
</evidence>
<dbReference type="RefSeq" id="WP_092595389.1">
    <property type="nucleotide sequence ID" value="NZ_BMCN01000001.1"/>
</dbReference>
<dbReference type="Proteomes" id="UP001519348">
    <property type="component" value="Unassembled WGS sequence"/>
</dbReference>
<evidence type="ECO:0000313" key="8">
    <source>
        <dbReference type="EMBL" id="SDJ75617.1"/>
    </source>
</evidence>
<evidence type="ECO:0000313" key="10">
    <source>
        <dbReference type="Proteomes" id="UP001519348"/>
    </source>
</evidence>
<evidence type="ECO:0000256" key="3">
    <source>
        <dbReference type="ARBA" id="ARBA00022490"/>
    </source>
</evidence>
<evidence type="ECO:0000256" key="1">
    <source>
        <dbReference type="ARBA" id="ARBA00004496"/>
    </source>
</evidence>
<dbReference type="EMBL" id="FNFI01000002">
    <property type="protein sequence ID" value="SDJ75617.1"/>
    <property type="molecule type" value="Genomic_DNA"/>
</dbReference>
<dbReference type="Gene3D" id="1.10.132.20">
    <property type="entry name" value="Ribosome-recycling factor"/>
    <property type="match status" value="1"/>
</dbReference>
<dbReference type="EMBL" id="JAGGKN010000001">
    <property type="protein sequence ID" value="MBP1951481.1"/>
    <property type="molecule type" value="Genomic_DNA"/>
</dbReference>
<dbReference type="SUPFAM" id="SSF55194">
    <property type="entry name" value="Ribosome recycling factor, RRF"/>
    <property type="match status" value="1"/>
</dbReference>
<dbReference type="AlphaFoldDB" id="A0A1G8WBV4"/>
<comment type="similarity">
    <text evidence="2 5">Belongs to the RRF family.</text>
</comment>
<evidence type="ECO:0000313" key="9">
    <source>
        <dbReference type="Proteomes" id="UP000242700"/>
    </source>
</evidence>
<dbReference type="InterPro" id="IPR023584">
    <property type="entry name" value="Ribosome_recyc_fac_dom"/>
</dbReference>
<dbReference type="PANTHER" id="PTHR20982:SF3">
    <property type="entry name" value="MITOCHONDRIAL RIBOSOME RECYCLING FACTOR PSEUDO 1"/>
    <property type="match status" value="1"/>
</dbReference>
<keyword evidence="3 5" id="KW-0963">Cytoplasm</keyword>
<reference evidence="8" key="1">
    <citation type="submission" date="2016-10" db="EMBL/GenBank/DDBJ databases">
        <authorList>
            <person name="de Groot N.N."/>
        </authorList>
    </citation>
    <scope>NUCLEOTIDE SEQUENCE [LARGE SCALE GENOMIC DNA]</scope>
    <source>
        <strain evidence="8">CGMCC 1.8911</strain>
    </source>
</reference>
<sequence>MSESVLKTSEDKMSKTIDSLQRELASIRTGAANSSMLDRVNVDYYGAPTPLNQLASITVPEARMIVVTPYDKSSVDSVLKAIQMADLGVNPTSDGTLIRITVPQLTEERRKEFVKDARKEGENAKVAIRNVRRDSNDELKASEKDGNISEDELRSLTDDVQKLTDKYIAEIDKICDAKEQDILAV</sequence>
<dbReference type="GO" id="GO:0006415">
    <property type="term" value="P:translational termination"/>
    <property type="evidence" value="ECO:0007669"/>
    <property type="project" value="UniProtKB-UniRule"/>
</dbReference>
<dbReference type="GO" id="GO:0005737">
    <property type="term" value="C:cytoplasm"/>
    <property type="evidence" value="ECO:0007669"/>
    <property type="project" value="UniProtKB-SubCell"/>
</dbReference>
<dbReference type="GO" id="GO:0043023">
    <property type="term" value="F:ribosomal large subunit binding"/>
    <property type="evidence" value="ECO:0007669"/>
    <property type="project" value="TreeGrafter"/>
</dbReference>
<feature type="domain" description="Ribosome recycling factor" evidence="6">
    <location>
        <begin position="20"/>
        <end position="183"/>
    </location>
</feature>
<dbReference type="Pfam" id="PF01765">
    <property type="entry name" value="RRF"/>
    <property type="match status" value="1"/>
</dbReference>
<dbReference type="Proteomes" id="UP000242700">
    <property type="component" value="Unassembled WGS sequence"/>
</dbReference>
<dbReference type="Gene3D" id="3.30.1360.40">
    <property type="match status" value="1"/>
</dbReference>
<dbReference type="PANTHER" id="PTHR20982">
    <property type="entry name" value="RIBOSOME RECYCLING FACTOR"/>
    <property type="match status" value="1"/>
</dbReference>
<dbReference type="HAMAP" id="MF_00040">
    <property type="entry name" value="RRF"/>
    <property type="match status" value="1"/>
</dbReference>
<name>A0A1G8WBV4_9STAP</name>
<dbReference type="InterPro" id="IPR036191">
    <property type="entry name" value="RRF_sf"/>
</dbReference>
<keyword evidence="4 5" id="KW-0648">Protein biosynthesis</keyword>
<evidence type="ECO:0000256" key="4">
    <source>
        <dbReference type="ARBA" id="ARBA00022917"/>
    </source>
</evidence>
<dbReference type="CDD" id="cd00520">
    <property type="entry name" value="RRF"/>
    <property type="match status" value="1"/>
</dbReference>
<organism evidence="8 9">
    <name type="scientific">Jeotgalicoccus aerolatus</name>
    <dbReference type="NCBI Taxonomy" id="709510"/>
    <lineage>
        <taxon>Bacteria</taxon>
        <taxon>Bacillati</taxon>
        <taxon>Bacillota</taxon>
        <taxon>Bacilli</taxon>
        <taxon>Bacillales</taxon>
        <taxon>Staphylococcaceae</taxon>
        <taxon>Jeotgalicoccus</taxon>
    </lineage>
</organism>